<protein>
    <submittedName>
        <fullName evidence="1">Uncharacterized protein</fullName>
    </submittedName>
</protein>
<evidence type="ECO:0000313" key="1">
    <source>
        <dbReference type="EMBL" id="RPA75335.1"/>
    </source>
</evidence>
<name>A0A3N4HND9_ASCIM</name>
<keyword evidence="2" id="KW-1185">Reference proteome</keyword>
<accession>A0A3N4HND9</accession>
<gene>
    <name evidence="1" type="ORF">BJ508DRAFT_22374</name>
</gene>
<dbReference type="AlphaFoldDB" id="A0A3N4HND9"/>
<dbReference type="Proteomes" id="UP000275078">
    <property type="component" value="Unassembled WGS sequence"/>
</dbReference>
<evidence type="ECO:0000313" key="2">
    <source>
        <dbReference type="Proteomes" id="UP000275078"/>
    </source>
</evidence>
<reference evidence="1 2" key="1">
    <citation type="journal article" date="2018" name="Nat. Ecol. Evol.">
        <title>Pezizomycetes genomes reveal the molecular basis of ectomycorrhizal truffle lifestyle.</title>
        <authorList>
            <person name="Murat C."/>
            <person name="Payen T."/>
            <person name="Noel B."/>
            <person name="Kuo A."/>
            <person name="Morin E."/>
            <person name="Chen J."/>
            <person name="Kohler A."/>
            <person name="Krizsan K."/>
            <person name="Balestrini R."/>
            <person name="Da Silva C."/>
            <person name="Montanini B."/>
            <person name="Hainaut M."/>
            <person name="Levati E."/>
            <person name="Barry K.W."/>
            <person name="Belfiori B."/>
            <person name="Cichocki N."/>
            <person name="Clum A."/>
            <person name="Dockter R.B."/>
            <person name="Fauchery L."/>
            <person name="Guy J."/>
            <person name="Iotti M."/>
            <person name="Le Tacon F."/>
            <person name="Lindquist E.A."/>
            <person name="Lipzen A."/>
            <person name="Malagnac F."/>
            <person name="Mello A."/>
            <person name="Molinier V."/>
            <person name="Miyauchi S."/>
            <person name="Poulain J."/>
            <person name="Riccioni C."/>
            <person name="Rubini A."/>
            <person name="Sitrit Y."/>
            <person name="Splivallo R."/>
            <person name="Traeger S."/>
            <person name="Wang M."/>
            <person name="Zifcakova L."/>
            <person name="Wipf D."/>
            <person name="Zambonelli A."/>
            <person name="Paolocci F."/>
            <person name="Nowrousian M."/>
            <person name="Ottonello S."/>
            <person name="Baldrian P."/>
            <person name="Spatafora J.W."/>
            <person name="Henrissat B."/>
            <person name="Nagy L.G."/>
            <person name="Aury J.M."/>
            <person name="Wincker P."/>
            <person name="Grigoriev I.V."/>
            <person name="Bonfante P."/>
            <person name="Martin F.M."/>
        </authorList>
    </citation>
    <scope>NUCLEOTIDE SEQUENCE [LARGE SCALE GENOMIC DNA]</scope>
    <source>
        <strain evidence="1 2">RN42</strain>
    </source>
</reference>
<proteinExistence type="predicted"/>
<organism evidence="1 2">
    <name type="scientific">Ascobolus immersus RN42</name>
    <dbReference type="NCBI Taxonomy" id="1160509"/>
    <lineage>
        <taxon>Eukaryota</taxon>
        <taxon>Fungi</taxon>
        <taxon>Dikarya</taxon>
        <taxon>Ascomycota</taxon>
        <taxon>Pezizomycotina</taxon>
        <taxon>Pezizomycetes</taxon>
        <taxon>Pezizales</taxon>
        <taxon>Ascobolaceae</taxon>
        <taxon>Ascobolus</taxon>
    </lineage>
</organism>
<dbReference type="EMBL" id="ML119766">
    <property type="protein sequence ID" value="RPA75335.1"/>
    <property type="molecule type" value="Genomic_DNA"/>
</dbReference>
<sequence>MESASTSALPRSTTIAPLICHPTMPQQHRRRCGRRKYITALVSVFIGNIQRLSSKPLLFTLPLQLRKEFNTLKMPYPYPQNTRIPYQYRGLRQAFAPHHCKRRGSCRCAQVDCGGETRNYPLHCIPMWRENSSDEGRNRGRSHPIASITPLIHRPQTTMRTMELLVRYTSIYNLPLFSSISIFVSQVWLLDAPPQVDYRRGNHARWLDKKGF</sequence>